<dbReference type="RefSeq" id="WP_210511462.1">
    <property type="nucleotide sequence ID" value="NZ_JAFIDN010000005.1"/>
</dbReference>
<comment type="caution">
    <text evidence="2">The sequence shown here is derived from an EMBL/GenBank/DDBJ whole genome shotgun (WGS) entry which is preliminary data.</text>
</comment>
<evidence type="ECO:0008006" key="4">
    <source>
        <dbReference type="Google" id="ProtNLM"/>
    </source>
</evidence>
<name>A0A8J7UTF6_9BACT</name>
<sequence>MSDSPDSKNRSDRGSVTDGSAVDGRTCSGRGAGMLLLAAVLLSSAAVWSCGRSDDTEQGAEVAADQPEQHEARIHGRVTVDEALDPTGDYGGITLMVLDPSAGPDTLFRSTTEQDGRFEGTARFTTPDIYLLEVHRSDNRLDDTTVVLGPQDTVRIEGMLPHFSGQAHIASTENDAMRTLNRLERQYNRIVQIAAAGGIPQDTIPDVLENWSDIFWQVYEENTGTVAANVAARESLQMLQEANPDKLMRRLREHGDDEWIRLLAARFGFVTEMQRYGLDAGLAWLDSLEAATESQQTRRRIAQNRIEVLYDSARTEEARSRMRDYEQAFEGDPDAERWLDVIRYDVDHLASGDPIPDFRMDFLSLTGGDVFHAFDLPGADPLGDFGALPAQPIGPEELRGSPAMIEVVSLTDRGYQASYNQLRTYYMIFQDEGIRFLTIPVEENPVTVGAFFNDRGQDWPVARAGAYAASDLEERWNIYDKPVRFLLDSDGRIVRKLHGHSVNELFIQINRLLTNGEIL</sequence>
<feature type="region of interest" description="Disordered" evidence="1">
    <location>
        <begin position="1"/>
        <end position="24"/>
    </location>
</feature>
<evidence type="ECO:0000313" key="2">
    <source>
        <dbReference type="EMBL" id="MBP3192561.1"/>
    </source>
</evidence>
<gene>
    <name evidence="2" type="ORF">NATSA_07790</name>
</gene>
<dbReference type="Proteomes" id="UP000673975">
    <property type="component" value="Unassembled WGS sequence"/>
</dbReference>
<proteinExistence type="predicted"/>
<dbReference type="EMBL" id="JAFIDN010000005">
    <property type="protein sequence ID" value="MBP3192561.1"/>
    <property type="molecule type" value="Genomic_DNA"/>
</dbReference>
<evidence type="ECO:0000256" key="1">
    <source>
        <dbReference type="SAM" id="MobiDB-lite"/>
    </source>
</evidence>
<dbReference type="InterPro" id="IPR036249">
    <property type="entry name" value="Thioredoxin-like_sf"/>
</dbReference>
<keyword evidence="3" id="KW-1185">Reference proteome</keyword>
<dbReference type="AlphaFoldDB" id="A0A8J7UTF6"/>
<organism evidence="2 3">
    <name type="scientific">Natronogracilivirga saccharolytica</name>
    <dbReference type="NCBI Taxonomy" id="2812953"/>
    <lineage>
        <taxon>Bacteria</taxon>
        <taxon>Pseudomonadati</taxon>
        <taxon>Balneolota</taxon>
        <taxon>Balneolia</taxon>
        <taxon>Balneolales</taxon>
        <taxon>Cyclonatronaceae</taxon>
        <taxon>Natronogracilivirga</taxon>
    </lineage>
</organism>
<reference evidence="2" key="1">
    <citation type="submission" date="2021-02" db="EMBL/GenBank/DDBJ databases">
        <title>Natronogracilivirga saccharolytica gen. nov. sp. nov. a new anaerobic, haloalkiliphilic carbohydrate-fermenting bacterium from soda lake and proposing of Cyclonatronumiaceae fam. nov. in the phylum Balneolaeota.</title>
        <authorList>
            <person name="Zhilina T.N."/>
            <person name="Sorokin D.Y."/>
            <person name="Zavarzina D.G."/>
            <person name="Toshchakov S.V."/>
            <person name="Kublanov I.V."/>
        </authorList>
    </citation>
    <scope>NUCLEOTIDE SEQUENCE</scope>
    <source>
        <strain evidence="2">Z-1702</strain>
    </source>
</reference>
<evidence type="ECO:0000313" key="3">
    <source>
        <dbReference type="Proteomes" id="UP000673975"/>
    </source>
</evidence>
<accession>A0A8J7UTF6</accession>
<dbReference type="Gene3D" id="3.40.30.10">
    <property type="entry name" value="Glutaredoxin"/>
    <property type="match status" value="1"/>
</dbReference>
<protein>
    <recommendedName>
        <fullName evidence="4">Redoxin domain-containing protein</fullName>
    </recommendedName>
</protein>
<dbReference type="SUPFAM" id="SSF52833">
    <property type="entry name" value="Thioredoxin-like"/>
    <property type="match status" value="1"/>
</dbReference>
<feature type="compositionally biased region" description="Basic and acidic residues" evidence="1">
    <location>
        <begin position="1"/>
        <end position="15"/>
    </location>
</feature>